<feature type="compositionally biased region" description="Basic and acidic residues" evidence="1">
    <location>
        <begin position="11"/>
        <end position="31"/>
    </location>
</feature>
<protein>
    <submittedName>
        <fullName evidence="3">F-box and JmjC domain protein</fullName>
    </submittedName>
</protein>
<feature type="region of interest" description="Disordered" evidence="1">
    <location>
        <begin position="1"/>
        <end position="34"/>
    </location>
</feature>
<evidence type="ECO:0000259" key="2">
    <source>
        <dbReference type="PROSITE" id="PS50181"/>
    </source>
</evidence>
<evidence type="ECO:0000313" key="4">
    <source>
        <dbReference type="Proteomes" id="UP000729357"/>
    </source>
</evidence>
<dbReference type="PANTHER" id="PTHR12480">
    <property type="entry name" value="ARGININE DEMETHYLASE AND LYSYL-HYDROXYLASE JMJD"/>
    <property type="match status" value="1"/>
</dbReference>
<dbReference type="InterPro" id="IPR036047">
    <property type="entry name" value="F-box-like_dom_sf"/>
</dbReference>
<dbReference type="PROSITE" id="PS50181">
    <property type="entry name" value="FBOX"/>
    <property type="match status" value="1"/>
</dbReference>
<dbReference type="InterPro" id="IPR050910">
    <property type="entry name" value="JMJD6_ArgDemeth/LysHydrox"/>
</dbReference>
<dbReference type="Gene3D" id="2.60.120.650">
    <property type="entry name" value="Cupin"/>
    <property type="match status" value="1"/>
</dbReference>
<reference evidence="3" key="2">
    <citation type="submission" date="2021-08" db="EMBL/GenBank/DDBJ databases">
        <authorList>
            <person name="Gostincar C."/>
            <person name="Sun X."/>
            <person name="Song Z."/>
            <person name="Gunde-Cimerman N."/>
        </authorList>
    </citation>
    <scope>NUCLEOTIDE SEQUENCE</scope>
    <source>
        <strain evidence="3">EXF-9298</strain>
    </source>
</reference>
<proteinExistence type="predicted"/>
<dbReference type="Gene3D" id="1.20.1280.50">
    <property type="match status" value="1"/>
</dbReference>
<evidence type="ECO:0000313" key="3">
    <source>
        <dbReference type="EMBL" id="KAG9932115.1"/>
    </source>
</evidence>
<dbReference type="Pfam" id="PF12937">
    <property type="entry name" value="F-box-like"/>
    <property type="match status" value="1"/>
</dbReference>
<dbReference type="SUPFAM" id="SSF81383">
    <property type="entry name" value="F-box domain"/>
    <property type="match status" value="1"/>
</dbReference>
<dbReference type="SMART" id="SM00256">
    <property type="entry name" value="FBOX"/>
    <property type="match status" value="1"/>
</dbReference>
<accession>A0A9P8F523</accession>
<dbReference type="SUPFAM" id="SSF51197">
    <property type="entry name" value="Clavaminate synthase-like"/>
    <property type="match status" value="1"/>
</dbReference>
<dbReference type="Proteomes" id="UP000729357">
    <property type="component" value="Unassembled WGS sequence"/>
</dbReference>
<name>A0A9P8F523_AURME</name>
<dbReference type="EMBL" id="JAHFXS010006473">
    <property type="protein sequence ID" value="KAG9932115.1"/>
    <property type="molecule type" value="Genomic_DNA"/>
</dbReference>
<comment type="caution">
    <text evidence="3">The sequence shown here is derived from an EMBL/GenBank/DDBJ whole genome shotgun (WGS) entry which is preliminary data.</text>
</comment>
<feature type="non-terminal residue" evidence="3">
    <location>
        <position position="293"/>
    </location>
</feature>
<dbReference type="GO" id="GO:0005634">
    <property type="term" value="C:nucleus"/>
    <property type="evidence" value="ECO:0007669"/>
    <property type="project" value="TreeGrafter"/>
</dbReference>
<gene>
    <name evidence="3" type="ORF">KCU98_g20430</name>
</gene>
<dbReference type="InterPro" id="IPR001810">
    <property type="entry name" value="F-box_dom"/>
</dbReference>
<evidence type="ECO:0000256" key="1">
    <source>
        <dbReference type="SAM" id="MobiDB-lite"/>
    </source>
</evidence>
<keyword evidence="4" id="KW-1185">Reference proteome</keyword>
<dbReference type="AlphaFoldDB" id="A0A9P8F523"/>
<dbReference type="PANTHER" id="PTHR12480:SF21">
    <property type="entry name" value="JMJC DOMAIN-CONTAINING PROTEIN 8"/>
    <property type="match status" value="1"/>
</dbReference>
<organism evidence="3 4">
    <name type="scientific">Aureobasidium melanogenum</name>
    <name type="common">Aureobasidium pullulans var. melanogenum</name>
    <dbReference type="NCBI Taxonomy" id="46634"/>
    <lineage>
        <taxon>Eukaryota</taxon>
        <taxon>Fungi</taxon>
        <taxon>Dikarya</taxon>
        <taxon>Ascomycota</taxon>
        <taxon>Pezizomycotina</taxon>
        <taxon>Dothideomycetes</taxon>
        <taxon>Dothideomycetidae</taxon>
        <taxon>Dothideales</taxon>
        <taxon>Saccotheciaceae</taxon>
        <taxon>Aureobasidium</taxon>
    </lineage>
</organism>
<feature type="domain" description="F-box" evidence="2">
    <location>
        <begin position="62"/>
        <end position="108"/>
    </location>
</feature>
<dbReference type="GO" id="GO:0000987">
    <property type="term" value="F:cis-regulatory region sequence-specific DNA binding"/>
    <property type="evidence" value="ECO:0007669"/>
    <property type="project" value="TreeGrafter"/>
</dbReference>
<reference evidence="3" key="1">
    <citation type="journal article" date="2021" name="J Fungi (Basel)">
        <title>Virulence traits and population genomics of the black yeast Aureobasidium melanogenum.</title>
        <authorList>
            <person name="Cernosa A."/>
            <person name="Sun X."/>
            <person name="Gostincar C."/>
            <person name="Fang C."/>
            <person name="Gunde-Cimerman N."/>
            <person name="Song Z."/>
        </authorList>
    </citation>
    <scope>NUCLEOTIDE SEQUENCE</scope>
    <source>
        <strain evidence="3">EXF-9298</strain>
    </source>
</reference>
<sequence length="293" mass="33099">MTPPAALLDQDSEHRPLKKQRLDPEADKTANPDESATIWRHPLGIRPSGNAFAATTNLKAAIGTFALLPDELLTQFLEYLDAQDLLRLGATCRALHAFTRSEELWKALFIESQPENFNWRGTWRSTVLSQPRSQEPDVDCSNLFSDALHRPYFCAHVPLEPFVANIPARNQIHRLTSLTFDEFTESFTNKPFIISEPTKRWPVFGSWSAKSLLKQYSQVKFRAEAVDWPFNVYVDYMKDNHDESPLYLFDRSFAEKMNIQVADSSAAHLYDGASPDAPGAETSLVINDPIIAG</sequence>